<feature type="chain" id="PRO_5045331633" evidence="1">
    <location>
        <begin position="30"/>
        <end position="118"/>
    </location>
</feature>
<organism evidence="3 4">
    <name type="scientific">Streptomyces hazeniae</name>
    <dbReference type="NCBI Taxonomy" id="3075538"/>
    <lineage>
        <taxon>Bacteria</taxon>
        <taxon>Bacillati</taxon>
        <taxon>Actinomycetota</taxon>
        <taxon>Actinomycetes</taxon>
        <taxon>Kitasatosporales</taxon>
        <taxon>Streptomycetaceae</taxon>
        <taxon>Streptomyces</taxon>
    </lineage>
</organism>
<sequence length="118" mass="12036">MRFRKTVALATSALTATGALMLSVPAASAADTRPAPAASLLGACNYNGSHPELSPGDTGAAVSHAQCLLKHVRGYDVDIDGIFGPNTATAVRKAQRACGIAVDGIIGPNTWDCLHGHL</sequence>
<dbReference type="Gene3D" id="1.10.101.10">
    <property type="entry name" value="PGBD-like superfamily/PGBD"/>
    <property type="match status" value="1"/>
</dbReference>
<keyword evidence="4" id="KW-1185">Reference proteome</keyword>
<evidence type="ECO:0000313" key="3">
    <source>
        <dbReference type="EMBL" id="MDT0378634.1"/>
    </source>
</evidence>
<dbReference type="InterPro" id="IPR036365">
    <property type="entry name" value="PGBD-like_sf"/>
</dbReference>
<accession>A0ABU2NPE8</accession>
<evidence type="ECO:0000259" key="2">
    <source>
        <dbReference type="Pfam" id="PF01471"/>
    </source>
</evidence>
<dbReference type="RefSeq" id="WP_311672491.1">
    <property type="nucleotide sequence ID" value="NZ_JAVREQ010000004.1"/>
</dbReference>
<dbReference type="InterPro" id="IPR036366">
    <property type="entry name" value="PGBDSf"/>
</dbReference>
<proteinExistence type="predicted"/>
<feature type="domain" description="Peptidoglycan binding-like" evidence="2">
    <location>
        <begin position="58"/>
        <end position="114"/>
    </location>
</feature>
<evidence type="ECO:0000256" key="1">
    <source>
        <dbReference type="SAM" id="SignalP"/>
    </source>
</evidence>
<dbReference type="InterPro" id="IPR002477">
    <property type="entry name" value="Peptidoglycan-bd-like"/>
</dbReference>
<reference evidence="4" key="1">
    <citation type="submission" date="2023-07" db="EMBL/GenBank/DDBJ databases">
        <title>30 novel species of actinomycetes from the DSMZ collection.</title>
        <authorList>
            <person name="Nouioui I."/>
        </authorList>
    </citation>
    <scope>NUCLEOTIDE SEQUENCE [LARGE SCALE GENOMIC DNA]</scope>
    <source>
        <strain evidence="4">DSM 42041</strain>
    </source>
</reference>
<protein>
    <submittedName>
        <fullName evidence="3">Peptidoglycan-binding domain-containing protein</fullName>
    </submittedName>
</protein>
<keyword evidence="1" id="KW-0732">Signal</keyword>
<dbReference type="Proteomes" id="UP001183414">
    <property type="component" value="Unassembled WGS sequence"/>
</dbReference>
<dbReference type="EMBL" id="JAVREQ010000004">
    <property type="protein sequence ID" value="MDT0378634.1"/>
    <property type="molecule type" value="Genomic_DNA"/>
</dbReference>
<evidence type="ECO:0000313" key="4">
    <source>
        <dbReference type="Proteomes" id="UP001183414"/>
    </source>
</evidence>
<feature type="signal peptide" evidence="1">
    <location>
        <begin position="1"/>
        <end position="29"/>
    </location>
</feature>
<name>A0ABU2NPE8_9ACTN</name>
<gene>
    <name evidence="3" type="ORF">RM572_07550</name>
</gene>
<dbReference type="SUPFAM" id="SSF47090">
    <property type="entry name" value="PGBD-like"/>
    <property type="match status" value="1"/>
</dbReference>
<comment type="caution">
    <text evidence="3">The sequence shown here is derived from an EMBL/GenBank/DDBJ whole genome shotgun (WGS) entry which is preliminary data.</text>
</comment>
<dbReference type="Pfam" id="PF01471">
    <property type="entry name" value="PG_binding_1"/>
    <property type="match status" value="1"/>
</dbReference>